<dbReference type="GO" id="GO:0004407">
    <property type="term" value="F:histone deacetylase activity"/>
    <property type="evidence" value="ECO:0007669"/>
    <property type="project" value="TreeGrafter"/>
</dbReference>
<dbReference type="PANTHER" id="PTHR10625">
    <property type="entry name" value="HISTONE DEACETYLASE HDAC1-RELATED"/>
    <property type="match status" value="1"/>
</dbReference>
<proteinExistence type="inferred from homology"/>
<comment type="caution">
    <text evidence="3">The sequence shown here is derived from an EMBL/GenBank/DDBJ whole genome shotgun (WGS) entry which is preliminary data.</text>
</comment>
<dbReference type="AlphaFoldDB" id="A0A1F7RSA4"/>
<reference evidence="3 4" key="1">
    <citation type="journal article" date="2016" name="Nat. Commun.">
        <title>Thousands of microbial genomes shed light on interconnected biogeochemical processes in an aquifer system.</title>
        <authorList>
            <person name="Anantharaman K."/>
            <person name="Brown C.T."/>
            <person name="Hug L.A."/>
            <person name="Sharon I."/>
            <person name="Castelle C.J."/>
            <person name="Probst A.J."/>
            <person name="Thomas B.C."/>
            <person name="Singh A."/>
            <person name="Wilkins M.J."/>
            <person name="Karaoz U."/>
            <person name="Brodie E.L."/>
            <person name="Williams K.H."/>
            <person name="Hubbard S.S."/>
            <person name="Banfield J.F."/>
        </authorList>
    </citation>
    <scope>NUCLEOTIDE SEQUENCE [LARGE SCALE GENOMIC DNA]</scope>
</reference>
<name>A0A1F7RSA4_9BACT</name>
<dbReference type="CDD" id="cd09992">
    <property type="entry name" value="HDAC_classII"/>
    <property type="match status" value="1"/>
</dbReference>
<sequence length="313" mass="34777">MNKTGFVYHSDYLTHLTGLGHPERPERLESIINFLESNGLMKKLIRIEPVKAEIEWVREIHAQQYINHVIAACEKGDIFIDSMDTGICKNSYEVALLAAGGCIKASDAVMEGIVNNVFCAIRPPGHHAEKDKAMGFCIFNNVAILARYLQKRHYIKKILIIDWDVHHGNGTQNAFYDDDSVFYFSIHQFPHYPGTGSESETGNGLGEGYTMNVPVSTGHGDKDYMRIFKEILKPAALRFNPDFVLISAGFDSHLNDPLSGINVSESGFDGITRIVKEIAKECSSGRIISVLEGGYDLNGLARSVNAHILTLME</sequence>
<comment type="similarity">
    <text evidence="1">Belongs to the histone deacetylase family.</text>
</comment>
<gene>
    <name evidence="3" type="ORF">A2W05_06035</name>
</gene>
<evidence type="ECO:0000259" key="2">
    <source>
        <dbReference type="Pfam" id="PF00850"/>
    </source>
</evidence>
<evidence type="ECO:0000313" key="3">
    <source>
        <dbReference type="EMBL" id="OGL44423.1"/>
    </source>
</evidence>
<dbReference type="Gene3D" id="3.40.800.20">
    <property type="entry name" value="Histone deacetylase domain"/>
    <property type="match status" value="1"/>
</dbReference>
<evidence type="ECO:0000313" key="4">
    <source>
        <dbReference type="Proteomes" id="UP000178797"/>
    </source>
</evidence>
<dbReference type="InterPro" id="IPR000286">
    <property type="entry name" value="HDACs"/>
</dbReference>
<dbReference type="Proteomes" id="UP000178797">
    <property type="component" value="Unassembled WGS sequence"/>
</dbReference>
<dbReference type="InterPro" id="IPR023696">
    <property type="entry name" value="Ureohydrolase_dom_sf"/>
</dbReference>
<dbReference type="EMBL" id="MGDE01000184">
    <property type="protein sequence ID" value="OGL44423.1"/>
    <property type="molecule type" value="Genomic_DNA"/>
</dbReference>
<organism evidence="3 4">
    <name type="scientific">Candidatus Schekmanbacteria bacterium RBG_16_38_10</name>
    <dbReference type="NCBI Taxonomy" id="1817879"/>
    <lineage>
        <taxon>Bacteria</taxon>
        <taxon>Candidatus Schekmaniibacteriota</taxon>
    </lineage>
</organism>
<dbReference type="GO" id="GO:0040029">
    <property type="term" value="P:epigenetic regulation of gene expression"/>
    <property type="evidence" value="ECO:0007669"/>
    <property type="project" value="TreeGrafter"/>
</dbReference>
<accession>A0A1F7RSA4</accession>
<dbReference type="InterPro" id="IPR037138">
    <property type="entry name" value="His_deacetylse_dom_sf"/>
</dbReference>
<evidence type="ECO:0000256" key="1">
    <source>
        <dbReference type="ARBA" id="ARBA00005947"/>
    </source>
</evidence>
<dbReference type="Pfam" id="PF00850">
    <property type="entry name" value="Hist_deacetyl"/>
    <property type="match status" value="1"/>
</dbReference>
<dbReference type="PRINTS" id="PR01270">
    <property type="entry name" value="HDASUPER"/>
</dbReference>
<dbReference type="PANTHER" id="PTHR10625:SF10">
    <property type="entry name" value="HISTONE DEACETYLASE HDAC1"/>
    <property type="match status" value="1"/>
</dbReference>
<protein>
    <submittedName>
        <fullName evidence="3">Histone deacetylase</fullName>
    </submittedName>
</protein>
<dbReference type="InterPro" id="IPR023801">
    <property type="entry name" value="His_deacetylse_dom"/>
</dbReference>
<dbReference type="SUPFAM" id="SSF52768">
    <property type="entry name" value="Arginase/deacetylase"/>
    <property type="match status" value="1"/>
</dbReference>
<feature type="domain" description="Histone deacetylase" evidence="2">
    <location>
        <begin position="21"/>
        <end position="310"/>
    </location>
</feature>